<evidence type="ECO:0000313" key="1">
    <source>
        <dbReference type="EMBL" id="KAJ0017219.1"/>
    </source>
</evidence>
<dbReference type="EMBL" id="CM047747">
    <property type="protein sequence ID" value="KAJ0017219.1"/>
    <property type="molecule type" value="Genomic_DNA"/>
</dbReference>
<reference evidence="2" key="1">
    <citation type="journal article" date="2023" name="G3 (Bethesda)">
        <title>Genome assembly and association tests identify interacting loci associated with vigor, precocity, and sex in interspecific pistachio rootstocks.</title>
        <authorList>
            <person name="Palmer W."/>
            <person name="Jacygrad E."/>
            <person name="Sagayaradj S."/>
            <person name="Cavanaugh K."/>
            <person name="Han R."/>
            <person name="Bertier L."/>
            <person name="Beede B."/>
            <person name="Kafkas S."/>
            <person name="Golino D."/>
            <person name="Preece J."/>
            <person name="Michelmore R."/>
        </authorList>
    </citation>
    <scope>NUCLEOTIDE SEQUENCE [LARGE SCALE GENOMIC DNA]</scope>
</reference>
<name>A0ACC0XHZ9_9ROSI</name>
<sequence>MVYTFGYSDLSCNYLNGTLPMQWASMQHLNKIRISDNNFAGTIPEFIGGWTSLQRLEMHSSGLEGPIPHSLFGLGNLSDLNLGNEQPACTSDLTLNNLEGEISSTEVHPNFIFLSDNMVPGNIPDSFLTSTGSYMYVPKLIAWIPYLDA</sequence>
<keyword evidence="2" id="KW-1185">Reference proteome</keyword>
<protein>
    <submittedName>
        <fullName evidence="1">Uncharacterized protein</fullName>
    </submittedName>
</protein>
<evidence type="ECO:0000313" key="2">
    <source>
        <dbReference type="Proteomes" id="UP001163603"/>
    </source>
</evidence>
<gene>
    <name evidence="1" type="ORF">Pint_10180</name>
</gene>
<dbReference type="Proteomes" id="UP001163603">
    <property type="component" value="Chromosome 12"/>
</dbReference>
<accession>A0ACC0XHZ9</accession>
<comment type="caution">
    <text evidence="1">The sequence shown here is derived from an EMBL/GenBank/DDBJ whole genome shotgun (WGS) entry which is preliminary data.</text>
</comment>
<proteinExistence type="predicted"/>
<organism evidence="1 2">
    <name type="scientific">Pistacia integerrima</name>
    <dbReference type="NCBI Taxonomy" id="434235"/>
    <lineage>
        <taxon>Eukaryota</taxon>
        <taxon>Viridiplantae</taxon>
        <taxon>Streptophyta</taxon>
        <taxon>Embryophyta</taxon>
        <taxon>Tracheophyta</taxon>
        <taxon>Spermatophyta</taxon>
        <taxon>Magnoliopsida</taxon>
        <taxon>eudicotyledons</taxon>
        <taxon>Gunneridae</taxon>
        <taxon>Pentapetalae</taxon>
        <taxon>rosids</taxon>
        <taxon>malvids</taxon>
        <taxon>Sapindales</taxon>
        <taxon>Anacardiaceae</taxon>
        <taxon>Pistacia</taxon>
    </lineage>
</organism>